<dbReference type="EMBL" id="JACCFL010000001">
    <property type="protein sequence ID" value="NYJ25737.1"/>
    <property type="molecule type" value="Genomic_DNA"/>
</dbReference>
<name>A0A853CYS1_9MICO</name>
<organism evidence="1 2">
    <name type="scientific">Leifsonia shinshuensis</name>
    <dbReference type="NCBI Taxonomy" id="150026"/>
    <lineage>
        <taxon>Bacteria</taxon>
        <taxon>Bacillati</taxon>
        <taxon>Actinomycetota</taxon>
        <taxon>Actinomycetes</taxon>
        <taxon>Micrococcales</taxon>
        <taxon>Microbacteriaceae</taxon>
        <taxon>Leifsonia</taxon>
    </lineage>
</organism>
<comment type="caution">
    <text evidence="1">The sequence shown here is derived from an EMBL/GenBank/DDBJ whole genome shotgun (WGS) entry which is preliminary data.</text>
</comment>
<evidence type="ECO:0000313" key="2">
    <source>
        <dbReference type="Proteomes" id="UP000578352"/>
    </source>
</evidence>
<gene>
    <name evidence="1" type="ORF">HNR13_004024</name>
</gene>
<protein>
    <submittedName>
        <fullName evidence="1">Uncharacterized protein</fullName>
    </submittedName>
</protein>
<evidence type="ECO:0000313" key="1">
    <source>
        <dbReference type="EMBL" id="NYJ25737.1"/>
    </source>
</evidence>
<dbReference type="Proteomes" id="UP000578352">
    <property type="component" value="Unassembled WGS sequence"/>
</dbReference>
<sequence length="37" mass="3992">MSSLRDHIERTLPELDGSIAAEADGLTNTEAIALPQR</sequence>
<proteinExistence type="predicted"/>
<accession>A0A853CYS1</accession>
<dbReference type="AlphaFoldDB" id="A0A853CYS1"/>
<reference evidence="1 2" key="1">
    <citation type="submission" date="2020-07" db="EMBL/GenBank/DDBJ databases">
        <title>Sequencing the genomes of 1000 actinobacteria strains.</title>
        <authorList>
            <person name="Klenk H.-P."/>
        </authorList>
    </citation>
    <scope>NUCLEOTIDE SEQUENCE [LARGE SCALE GENOMIC DNA]</scope>
    <source>
        <strain evidence="1 2">DSM 15165</strain>
    </source>
</reference>